<gene>
    <name evidence="2" type="ORF">EYF80_059173</name>
</gene>
<dbReference type="Proteomes" id="UP000314294">
    <property type="component" value="Unassembled WGS sequence"/>
</dbReference>
<proteinExistence type="predicted"/>
<organism evidence="2 3">
    <name type="scientific">Liparis tanakae</name>
    <name type="common">Tanaka's snailfish</name>
    <dbReference type="NCBI Taxonomy" id="230148"/>
    <lineage>
        <taxon>Eukaryota</taxon>
        <taxon>Metazoa</taxon>
        <taxon>Chordata</taxon>
        <taxon>Craniata</taxon>
        <taxon>Vertebrata</taxon>
        <taxon>Euteleostomi</taxon>
        <taxon>Actinopterygii</taxon>
        <taxon>Neopterygii</taxon>
        <taxon>Teleostei</taxon>
        <taxon>Neoteleostei</taxon>
        <taxon>Acanthomorphata</taxon>
        <taxon>Eupercaria</taxon>
        <taxon>Perciformes</taxon>
        <taxon>Cottioidei</taxon>
        <taxon>Cottales</taxon>
        <taxon>Liparidae</taxon>
        <taxon>Liparis</taxon>
    </lineage>
</organism>
<dbReference type="EMBL" id="SRLO01004241">
    <property type="protein sequence ID" value="TNN30674.1"/>
    <property type="molecule type" value="Genomic_DNA"/>
</dbReference>
<feature type="compositionally biased region" description="Basic and acidic residues" evidence="1">
    <location>
        <begin position="69"/>
        <end position="82"/>
    </location>
</feature>
<name>A0A4Z2EQM4_9TELE</name>
<dbReference type="AlphaFoldDB" id="A0A4Z2EQM4"/>
<feature type="region of interest" description="Disordered" evidence="1">
    <location>
        <begin position="23"/>
        <end position="88"/>
    </location>
</feature>
<comment type="caution">
    <text evidence="2">The sequence shown here is derived from an EMBL/GenBank/DDBJ whole genome shotgun (WGS) entry which is preliminary data.</text>
</comment>
<protein>
    <submittedName>
        <fullName evidence="2">Uncharacterized protein</fullName>
    </submittedName>
</protein>
<accession>A0A4Z2EQM4</accession>
<feature type="compositionally biased region" description="Polar residues" evidence="1">
    <location>
        <begin position="57"/>
        <end position="67"/>
    </location>
</feature>
<reference evidence="2 3" key="1">
    <citation type="submission" date="2019-03" db="EMBL/GenBank/DDBJ databases">
        <title>First draft genome of Liparis tanakae, snailfish: a comprehensive survey of snailfish specific genes.</title>
        <authorList>
            <person name="Kim W."/>
            <person name="Song I."/>
            <person name="Jeong J.-H."/>
            <person name="Kim D."/>
            <person name="Kim S."/>
            <person name="Ryu S."/>
            <person name="Song J.Y."/>
            <person name="Lee S.K."/>
        </authorList>
    </citation>
    <scope>NUCLEOTIDE SEQUENCE [LARGE SCALE GENOMIC DNA]</scope>
    <source>
        <tissue evidence="2">Muscle</tissue>
    </source>
</reference>
<evidence type="ECO:0000313" key="2">
    <source>
        <dbReference type="EMBL" id="TNN30674.1"/>
    </source>
</evidence>
<evidence type="ECO:0000256" key="1">
    <source>
        <dbReference type="SAM" id="MobiDB-lite"/>
    </source>
</evidence>
<evidence type="ECO:0000313" key="3">
    <source>
        <dbReference type="Proteomes" id="UP000314294"/>
    </source>
</evidence>
<sequence length="88" mass="9676">MPKPPSISRHGDRVFFFFLQPPTARPFITTPPDAASSGRFQSSNQEGKSRIPEGVTANGQTVTTRSNGRTRDLKSSVTKDPDQNTEEL</sequence>
<keyword evidence="3" id="KW-1185">Reference proteome</keyword>